<protein>
    <submittedName>
        <fullName evidence="2">Uncharacterized protein</fullName>
    </submittedName>
</protein>
<reference evidence="2 3" key="1">
    <citation type="journal article" date="2018" name="PLoS ONE">
        <title>The draft genome of Kipferlia bialata reveals reductive genome evolution in fornicate parasites.</title>
        <authorList>
            <person name="Tanifuji G."/>
            <person name="Takabayashi S."/>
            <person name="Kume K."/>
            <person name="Takagi M."/>
            <person name="Nakayama T."/>
            <person name="Kamikawa R."/>
            <person name="Inagaki Y."/>
            <person name="Hashimoto T."/>
        </authorList>
    </citation>
    <scope>NUCLEOTIDE SEQUENCE [LARGE SCALE GENOMIC DNA]</scope>
    <source>
        <strain evidence="2">NY0173</strain>
    </source>
</reference>
<dbReference type="Proteomes" id="UP000265618">
    <property type="component" value="Unassembled WGS sequence"/>
</dbReference>
<keyword evidence="3" id="KW-1185">Reference proteome</keyword>
<evidence type="ECO:0000313" key="2">
    <source>
        <dbReference type="EMBL" id="GIQ89298.1"/>
    </source>
</evidence>
<feature type="region of interest" description="Disordered" evidence="1">
    <location>
        <begin position="1"/>
        <end position="107"/>
    </location>
</feature>
<feature type="compositionally biased region" description="Basic residues" evidence="1">
    <location>
        <begin position="61"/>
        <end position="70"/>
    </location>
</feature>
<name>A0A9K3D564_9EUKA</name>
<accession>A0A9K3D564</accession>
<organism evidence="2 3">
    <name type="scientific">Kipferlia bialata</name>
    <dbReference type="NCBI Taxonomy" id="797122"/>
    <lineage>
        <taxon>Eukaryota</taxon>
        <taxon>Metamonada</taxon>
        <taxon>Carpediemonas-like organisms</taxon>
        <taxon>Kipferlia</taxon>
    </lineage>
</organism>
<dbReference type="Pfam" id="PF15261">
    <property type="entry name" value="JHY"/>
    <property type="match status" value="1"/>
</dbReference>
<comment type="caution">
    <text evidence="2">The sequence shown here is derived from an EMBL/GenBank/DDBJ whole genome shotgun (WGS) entry which is preliminary data.</text>
</comment>
<evidence type="ECO:0000256" key="1">
    <source>
        <dbReference type="SAM" id="MobiDB-lite"/>
    </source>
</evidence>
<feature type="non-terminal residue" evidence="2">
    <location>
        <position position="1"/>
    </location>
</feature>
<dbReference type="InterPro" id="IPR027968">
    <property type="entry name" value="JHY"/>
</dbReference>
<dbReference type="AlphaFoldDB" id="A0A9K3D564"/>
<gene>
    <name evidence="2" type="ORF">KIPB_011729</name>
</gene>
<feature type="compositionally biased region" description="Basic and acidic residues" evidence="1">
    <location>
        <begin position="13"/>
        <end position="37"/>
    </location>
</feature>
<feature type="compositionally biased region" description="Basic and acidic residues" evidence="1">
    <location>
        <begin position="80"/>
        <end position="107"/>
    </location>
</feature>
<sequence>MTKQQRRGGLGQDLERESTKAAREQAQKRKAYAEKVRQSQKGSPARPRHPPRPSAVETERRKKAAARKRAMNYSKSVPKPRADPDKAIKQPKQEKRERPAKHSQERLDELIQRHEDDISDVWDVYESCSLVTE</sequence>
<evidence type="ECO:0000313" key="3">
    <source>
        <dbReference type="Proteomes" id="UP000265618"/>
    </source>
</evidence>
<proteinExistence type="predicted"/>
<dbReference type="EMBL" id="BDIP01004898">
    <property type="protein sequence ID" value="GIQ89298.1"/>
    <property type="molecule type" value="Genomic_DNA"/>
</dbReference>